<dbReference type="EMBL" id="JANTQA010000023">
    <property type="protein sequence ID" value="KAJ3443109.1"/>
    <property type="molecule type" value="Genomic_DNA"/>
</dbReference>
<reference evidence="2" key="1">
    <citation type="submission" date="2022-08" db="EMBL/GenBank/DDBJ databases">
        <title>Novel sulphate-reducing endosymbionts in the free-living metamonad Anaeramoeba.</title>
        <authorList>
            <person name="Jerlstrom-Hultqvist J."/>
            <person name="Cepicka I."/>
            <person name="Gallot-Lavallee L."/>
            <person name="Salas-Leiva D."/>
            <person name="Curtis B.A."/>
            <person name="Zahonova K."/>
            <person name="Pipaliya S."/>
            <person name="Dacks J."/>
            <person name="Roger A.J."/>
        </authorList>
    </citation>
    <scope>NUCLEOTIDE SEQUENCE</scope>
    <source>
        <strain evidence="2">Busselton2</strain>
    </source>
</reference>
<organism evidence="2 3">
    <name type="scientific">Anaeramoeba flamelloides</name>
    <dbReference type="NCBI Taxonomy" id="1746091"/>
    <lineage>
        <taxon>Eukaryota</taxon>
        <taxon>Metamonada</taxon>
        <taxon>Anaeramoebidae</taxon>
        <taxon>Anaeramoeba</taxon>
    </lineage>
</organism>
<feature type="domain" description="Reverse transcriptase" evidence="1">
    <location>
        <begin position="93"/>
        <end position="323"/>
    </location>
</feature>
<dbReference type="Pfam" id="PF00078">
    <property type="entry name" value="RVT_1"/>
    <property type="match status" value="1"/>
</dbReference>
<evidence type="ECO:0000259" key="1">
    <source>
        <dbReference type="PROSITE" id="PS50878"/>
    </source>
</evidence>
<dbReference type="InterPro" id="IPR000477">
    <property type="entry name" value="RT_dom"/>
</dbReference>
<name>A0AAV7ZTC5_9EUKA</name>
<accession>A0AAV7ZTC5</accession>
<comment type="caution">
    <text evidence="2">The sequence shown here is derived from an EMBL/GenBank/DDBJ whole genome shotgun (WGS) entry which is preliminary data.</text>
</comment>
<keyword evidence="2" id="KW-0548">Nucleotidyltransferase</keyword>
<keyword evidence="2" id="KW-0808">Transferase</keyword>
<dbReference type="GO" id="GO:0003964">
    <property type="term" value="F:RNA-directed DNA polymerase activity"/>
    <property type="evidence" value="ECO:0007669"/>
    <property type="project" value="UniProtKB-KW"/>
</dbReference>
<sequence>MLSICISYWDYTKTRFEEIENTKNLYEVKEKTNQTFEKEEVEEQLKWIKNKSVKQFDKIYLYKKDVRKKGNEKYQENYSKFTDILQNIFQKWIKNPNKDTLDFIKERDLLFIHKKGDEGVTLNYRPISINNALARIFLKLIYKKIEQSWDHIEPSQFGFRKEYDTRIVVKNYLGKFNEEKRKRKYAHTWAVTIDLAKCFDSVPHKLIVKTAPKFIKGPLIREFIAQYYDGDGTGVYQGDPLSPIIFAYISHFILQKIKPHAIHTQMYADDLILIMKGNSLTRIKQQLKTKIYPIITKYGLTVNDGKTEMATNPKDIKYLGIWLNKNKHIKENLKKAKGTFSRYLYIYQNDTLSNALKIQLFKAVILPQALYGLDIFNLTKTDYDKMDRWINKKLKQIVKVNISTSTDIIKWETRTEPAKHMILKRKAKFLKKLRHLELDHLSKDLKMDEIEGIDWENMDDIKLKKKKLHEIHIKTIQNKVNLSVEEENWKLKKYLKMVQFPKNFTIKQPYLNWKSSKTLLKHKSFSNGLCRYTYRWEPGINSKICPCCKKKVDDVDHFIWKCEKYEKIRKYWKNELKKVKDFDLSIINREDTDELIRKMNIKEIYDITIEYFLTNMKQHAIRKNELKSKSK</sequence>
<dbReference type="Proteomes" id="UP001146793">
    <property type="component" value="Unassembled WGS sequence"/>
</dbReference>
<evidence type="ECO:0000313" key="3">
    <source>
        <dbReference type="Proteomes" id="UP001146793"/>
    </source>
</evidence>
<dbReference type="PANTHER" id="PTHR47027">
    <property type="entry name" value="REVERSE TRANSCRIPTASE DOMAIN-CONTAINING PROTEIN"/>
    <property type="match status" value="1"/>
</dbReference>
<keyword evidence="2" id="KW-0695">RNA-directed DNA polymerase</keyword>
<evidence type="ECO:0000313" key="2">
    <source>
        <dbReference type="EMBL" id="KAJ3443109.1"/>
    </source>
</evidence>
<dbReference type="PANTHER" id="PTHR47027:SF20">
    <property type="entry name" value="REVERSE TRANSCRIPTASE-LIKE PROTEIN WITH RNA-DIRECTED DNA POLYMERASE DOMAIN"/>
    <property type="match status" value="1"/>
</dbReference>
<gene>
    <name evidence="2" type="ORF">M0812_08940</name>
</gene>
<dbReference type="InterPro" id="IPR043502">
    <property type="entry name" value="DNA/RNA_pol_sf"/>
</dbReference>
<protein>
    <submittedName>
        <fullName evidence="2">RNA-directed DNA polymerase from transposon x-element-like protein-related</fullName>
    </submittedName>
</protein>
<dbReference type="AlphaFoldDB" id="A0AAV7ZTC5"/>
<dbReference type="SUPFAM" id="SSF56672">
    <property type="entry name" value="DNA/RNA polymerases"/>
    <property type="match status" value="1"/>
</dbReference>
<proteinExistence type="predicted"/>
<dbReference type="PROSITE" id="PS50878">
    <property type="entry name" value="RT_POL"/>
    <property type="match status" value="1"/>
</dbReference>